<dbReference type="InterPro" id="IPR000835">
    <property type="entry name" value="HTH_MarR-typ"/>
</dbReference>
<dbReference type="AlphaFoldDB" id="A0A1H1UP33"/>
<evidence type="ECO:0000313" key="6">
    <source>
        <dbReference type="Proteomes" id="UP000199679"/>
    </source>
</evidence>
<dbReference type="PANTHER" id="PTHR42756">
    <property type="entry name" value="TRANSCRIPTIONAL REGULATOR, MARR"/>
    <property type="match status" value="1"/>
</dbReference>
<evidence type="ECO:0000256" key="2">
    <source>
        <dbReference type="ARBA" id="ARBA00023125"/>
    </source>
</evidence>
<evidence type="ECO:0000256" key="1">
    <source>
        <dbReference type="ARBA" id="ARBA00023015"/>
    </source>
</evidence>
<dbReference type="EMBL" id="LT629740">
    <property type="protein sequence ID" value="SDS74298.1"/>
    <property type="molecule type" value="Genomic_DNA"/>
</dbReference>
<proteinExistence type="predicted"/>
<organism evidence="5 6">
    <name type="scientific">Mucilaginibacter mallensis</name>
    <dbReference type="NCBI Taxonomy" id="652787"/>
    <lineage>
        <taxon>Bacteria</taxon>
        <taxon>Pseudomonadati</taxon>
        <taxon>Bacteroidota</taxon>
        <taxon>Sphingobacteriia</taxon>
        <taxon>Sphingobacteriales</taxon>
        <taxon>Sphingobacteriaceae</taxon>
        <taxon>Mucilaginibacter</taxon>
    </lineage>
</organism>
<sequence>MRIDEEIQSTKFEDNYQKAVINISYTSGWLANLIRGEFEKYNITQQQFNILRILRGQYPSPATVNLLKERMIDKMSDASRIVDRLFQKGLVSRCTNKKDRRAVDIRISDQGLELLAKIDLEFKSKDFLKNNLTEEEAGKLSDLLDKMRG</sequence>
<keyword evidence="3" id="KW-0804">Transcription</keyword>
<dbReference type="GO" id="GO:0003677">
    <property type="term" value="F:DNA binding"/>
    <property type="evidence" value="ECO:0007669"/>
    <property type="project" value="UniProtKB-KW"/>
</dbReference>
<evidence type="ECO:0000313" key="5">
    <source>
        <dbReference type="EMBL" id="SDS74298.1"/>
    </source>
</evidence>
<dbReference type="STRING" id="652787.SAMN05216490_1723"/>
<dbReference type="PRINTS" id="PR00598">
    <property type="entry name" value="HTHMARR"/>
</dbReference>
<dbReference type="OrthoDB" id="763883at2"/>
<protein>
    <submittedName>
        <fullName evidence="5">DNA-binding transcriptional regulator, MarR family</fullName>
    </submittedName>
</protein>
<dbReference type="SUPFAM" id="SSF46785">
    <property type="entry name" value="Winged helix' DNA-binding domain"/>
    <property type="match status" value="1"/>
</dbReference>
<evidence type="ECO:0000259" key="4">
    <source>
        <dbReference type="PROSITE" id="PS50995"/>
    </source>
</evidence>
<dbReference type="InterPro" id="IPR036390">
    <property type="entry name" value="WH_DNA-bd_sf"/>
</dbReference>
<accession>A0A1H1UP33</accession>
<dbReference type="PANTHER" id="PTHR42756:SF1">
    <property type="entry name" value="TRANSCRIPTIONAL REPRESSOR OF EMRAB OPERON"/>
    <property type="match status" value="1"/>
</dbReference>
<dbReference type="Pfam" id="PF01047">
    <property type="entry name" value="MarR"/>
    <property type="match status" value="1"/>
</dbReference>
<dbReference type="SMART" id="SM00347">
    <property type="entry name" value="HTH_MARR"/>
    <property type="match status" value="1"/>
</dbReference>
<dbReference type="Gene3D" id="1.10.10.10">
    <property type="entry name" value="Winged helix-like DNA-binding domain superfamily/Winged helix DNA-binding domain"/>
    <property type="match status" value="1"/>
</dbReference>
<dbReference type="InterPro" id="IPR036388">
    <property type="entry name" value="WH-like_DNA-bd_sf"/>
</dbReference>
<feature type="domain" description="HTH marR-type" evidence="4">
    <location>
        <begin position="1"/>
        <end position="149"/>
    </location>
</feature>
<dbReference type="RefSeq" id="WP_091371283.1">
    <property type="nucleotide sequence ID" value="NZ_LT629740.1"/>
</dbReference>
<dbReference type="GO" id="GO:0003700">
    <property type="term" value="F:DNA-binding transcription factor activity"/>
    <property type="evidence" value="ECO:0007669"/>
    <property type="project" value="InterPro"/>
</dbReference>
<name>A0A1H1UP33_MUCMA</name>
<reference evidence="5 6" key="1">
    <citation type="submission" date="2016-10" db="EMBL/GenBank/DDBJ databases">
        <authorList>
            <person name="de Groot N.N."/>
        </authorList>
    </citation>
    <scope>NUCLEOTIDE SEQUENCE [LARGE SCALE GENOMIC DNA]</scope>
    <source>
        <strain evidence="5 6">MP1X4</strain>
    </source>
</reference>
<keyword evidence="6" id="KW-1185">Reference proteome</keyword>
<keyword evidence="1" id="KW-0805">Transcription regulation</keyword>
<dbReference type="PROSITE" id="PS50995">
    <property type="entry name" value="HTH_MARR_2"/>
    <property type="match status" value="1"/>
</dbReference>
<dbReference type="Proteomes" id="UP000199679">
    <property type="component" value="Chromosome I"/>
</dbReference>
<gene>
    <name evidence="5" type="ORF">SAMN05216490_1723</name>
</gene>
<evidence type="ECO:0000256" key="3">
    <source>
        <dbReference type="ARBA" id="ARBA00023163"/>
    </source>
</evidence>
<keyword evidence="2 5" id="KW-0238">DNA-binding</keyword>